<keyword evidence="2" id="KW-0732">Signal</keyword>
<name>F8DZN6_CORRG</name>
<evidence type="ECO:0000256" key="2">
    <source>
        <dbReference type="SAM" id="SignalP"/>
    </source>
</evidence>
<accession>F8DZN6</accession>
<feature type="transmembrane region" description="Helical" evidence="1">
    <location>
        <begin position="188"/>
        <end position="208"/>
    </location>
</feature>
<evidence type="ECO:0000313" key="4">
    <source>
        <dbReference type="Proteomes" id="UP000000492"/>
    </source>
</evidence>
<keyword evidence="1" id="KW-0812">Transmembrane</keyword>
<dbReference type="Proteomes" id="UP000000492">
    <property type="component" value="Chromosome"/>
</dbReference>
<organism evidence="3 4">
    <name type="scientific">Corynebacterium resistens (strain DSM 45100 / JCM 12819 / GTC 2026 / SICGH 158)</name>
    <dbReference type="NCBI Taxonomy" id="662755"/>
    <lineage>
        <taxon>Bacteria</taxon>
        <taxon>Bacillati</taxon>
        <taxon>Actinomycetota</taxon>
        <taxon>Actinomycetes</taxon>
        <taxon>Mycobacteriales</taxon>
        <taxon>Corynebacteriaceae</taxon>
        <taxon>Corynebacterium</taxon>
    </lineage>
</organism>
<evidence type="ECO:0000256" key="1">
    <source>
        <dbReference type="SAM" id="Phobius"/>
    </source>
</evidence>
<dbReference type="EMBL" id="CP002857">
    <property type="protein sequence ID" value="AEI09084.1"/>
    <property type="molecule type" value="Genomic_DNA"/>
</dbReference>
<feature type="transmembrane region" description="Helical" evidence="1">
    <location>
        <begin position="266"/>
        <end position="291"/>
    </location>
</feature>
<feature type="transmembrane region" description="Helical" evidence="1">
    <location>
        <begin position="78"/>
        <end position="100"/>
    </location>
</feature>
<feature type="transmembrane region" description="Helical" evidence="1">
    <location>
        <begin position="298"/>
        <end position="316"/>
    </location>
</feature>
<keyword evidence="4" id="KW-1185">Reference proteome</keyword>
<dbReference type="eggNOG" id="COG5650">
    <property type="taxonomic scope" value="Bacteria"/>
</dbReference>
<feature type="transmembrane region" description="Helical" evidence="1">
    <location>
        <begin position="374"/>
        <end position="398"/>
    </location>
</feature>
<dbReference type="OrthoDB" id="581198at2"/>
<keyword evidence="1" id="KW-1133">Transmembrane helix</keyword>
<dbReference type="RefSeq" id="WP_013888102.1">
    <property type="nucleotide sequence ID" value="NC_015673.1"/>
</dbReference>
<feature type="transmembrane region" description="Helical" evidence="1">
    <location>
        <begin position="112"/>
        <end position="131"/>
    </location>
</feature>
<feature type="chain" id="PRO_5039360719" evidence="2">
    <location>
        <begin position="21"/>
        <end position="424"/>
    </location>
</feature>
<feature type="signal peptide" evidence="2">
    <location>
        <begin position="1"/>
        <end position="20"/>
    </location>
</feature>
<evidence type="ECO:0000313" key="3">
    <source>
        <dbReference type="EMBL" id="AEI09084.1"/>
    </source>
</evidence>
<keyword evidence="1" id="KW-0472">Membrane</keyword>
<dbReference type="KEGG" id="crd:CRES_0727"/>
<dbReference type="HOGENOM" id="CLU_035797_0_0_11"/>
<sequence length="424" mass="46640">MKAKFWAAWGLIHAAIAVLALRGKTSEDVTYYYKGLHPWQYPHRDIFFKGGPAALQEYPDAGTWPLRIVDILTPDDPAYFRVGFVFAMAAVSGVFTHLLMKLVERHPNPERPNHWPVVFWLLFTCAAYPVMLTRLDLIPGVLVAIVALWCATRPRVSAFLLGLATMSKLWPGVLAAALVGHWKSRGTWVRLLWFAVSLIALSLVTIVLSGPSRLTSPLSYQDVRGLQIESLAATPFILAAAFRPATWQIEYAASKSYEITGPGVEIGISVANVLTIVALLVAIGCAGWRLFRAGWSPLYVARLSTLLIVLLIVGNKVLSPQYLIWLAPLVAVMLAIYFTRATWWVSVLLLVATFLTLLVYPATYTQLTEGPSVLAAVILGTRNVVLLALGVAVVWLFFNDAKLSPSTKTARLSPQLTTHPVSQL</sequence>
<dbReference type="STRING" id="662755.CRES_0727"/>
<reference evidence="3 4" key="1">
    <citation type="journal article" date="2012" name="BMC Genomics">
        <title>Complete genome sequence, lifestyle, and multi-drug resistance of the human pathogen Corynebacterium resistens DSM 45100 isolated from blood samples of a leukemia patient.</title>
        <authorList>
            <person name="Schroder J."/>
            <person name="Maus I."/>
            <person name="Meyer K."/>
            <person name="Wordemann S."/>
            <person name="Blom J."/>
            <person name="Jaenicke S."/>
            <person name="Schneider J."/>
            <person name="Trost E."/>
            <person name="Tauch A."/>
        </authorList>
    </citation>
    <scope>NUCLEOTIDE SEQUENCE [LARGE SCALE GENOMIC DNA]</scope>
    <source>
        <strain evidence="4">DSM 45100 / JCM 12819 / CCUG 50093 / GTC 2026 / SICGH 158</strain>
    </source>
</reference>
<feature type="transmembrane region" description="Helical" evidence="1">
    <location>
        <begin position="322"/>
        <end position="338"/>
    </location>
</feature>
<dbReference type="AlphaFoldDB" id="F8DZN6"/>
<proteinExistence type="predicted"/>
<feature type="transmembrane region" description="Helical" evidence="1">
    <location>
        <begin position="159"/>
        <end position="182"/>
    </location>
</feature>
<feature type="transmembrane region" description="Helical" evidence="1">
    <location>
        <begin position="137"/>
        <end position="152"/>
    </location>
</feature>
<protein>
    <submittedName>
        <fullName evidence="3">Membrane protein</fullName>
    </submittedName>
</protein>
<gene>
    <name evidence="3" type="ordered locus">CRES_0727</name>
</gene>
<feature type="transmembrane region" description="Helical" evidence="1">
    <location>
        <begin position="343"/>
        <end position="362"/>
    </location>
</feature>